<sequence>MSFRTLKLTVRFNFFYEQGDNCSCKKLKNSDQVRPAAKKEGVGCCKPQLAQNIIDDVDNVLAQLQPQSVASALTIKDKHTTLQLDLRDGSEIFEQ</sequence>
<evidence type="ECO:0000313" key="2">
    <source>
        <dbReference type="Proteomes" id="UP000324800"/>
    </source>
</evidence>
<comment type="caution">
    <text evidence="1">The sequence shown here is derived from an EMBL/GenBank/DDBJ whole genome shotgun (WGS) entry which is preliminary data.</text>
</comment>
<dbReference type="Proteomes" id="UP000324800">
    <property type="component" value="Unassembled WGS sequence"/>
</dbReference>
<proteinExistence type="predicted"/>
<protein>
    <submittedName>
        <fullName evidence="1">Uncharacterized protein</fullName>
    </submittedName>
</protein>
<name>A0A5J4V0X9_9EUKA</name>
<dbReference type="AlphaFoldDB" id="A0A5J4V0X9"/>
<reference evidence="1 2" key="1">
    <citation type="submission" date="2019-03" db="EMBL/GenBank/DDBJ databases">
        <title>Single cell metagenomics reveals metabolic interactions within the superorganism composed of flagellate Streblomastix strix and complex community of Bacteroidetes bacteria on its surface.</title>
        <authorList>
            <person name="Treitli S.C."/>
            <person name="Kolisko M."/>
            <person name="Husnik F."/>
            <person name="Keeling P."/>
            <person name="Hampl V."/>
        </authorList>
    </citation>
    <scope>NUCLEOTIDE SEQUENCE [LARGE SCALE GENOMIC DNA]</scope>
    <source>
        <strain evidence="1">ST1C</strain>
    </source>
</reference>
<evidence type="ECO:0000313" key="1">
    <source>
        <dbReference type="EMBL" id="KAA6376379.1"/>
    </source>
</evidence>
<accession>A0A5J4V0X9</accession>
<gene>
    <name evidence="1" type="ORF">EZS28_028095</name>
</gene>
<dbReference type="EMBL" id="SNRW01010568">
    <property type="protein sequence ID" value="KAA6376379.1"/>
    <property type="molecule type" value="Genomic_DNA"/>
</dbReference>
<organism evidence="1 2">
    <name type="scientific">Streblomastix strix</name>
    <dbReference type="NCBI Taxonomy" id="222440"/>
    <lineage>
        <taxon>Eukaryota</taxon>
        <taxon>Metamonada</taxon>
        <taxon>Preaxostyla</taxon>
        <taxon>Oxymonadida</taxon>
        <taxon>Streblomastigidae</taxon>
        <taxon>Streblomastix</taxon>
    </lineage>
</organism>